<evidence type="ECO:0000256" key="2">
    <source>
        <dbReference type="ARBA" id="ARBA00022729"/>
    </source>
</evidence>
<evidence type="ECO:0000313" key="7">
    <source>
        <dbReference type="Proteomes" id="UP000261380"/>
    </source>
</evidence>
<dbReference type="FunFam" id="3.30.60.30:FF:000078">
    <property type="entry name" value="Predicted protein"/>
    <property type="match status" value="1"/>
</dbReference>
<dbReference type="Pfam" id="PF07648">
    <property type="entry name" value="Kazal_2"/>
    <property type="match status" value="1"/>
</dbReference>
<dbReference type="AlphaFoldDB" id="A0A3B5LZK8"/>
<dbReference type="PROSITE" id="PS51465">
    <property type="entry name" value="KAZAL_2"/>
    <property type="match status" value="1"/>
</dbReference>
<dbReference type="SMART" id="SM00280">
    <property type="entry name" value="KAZAL"/>
    <property type="match status" value="1"/>
</dbReference>
<dbReference type="STRING" id="32473.ENSXCOP00000016410"/>
<keyword evidence="2" id="KW-0732">Signal</keyword>
<reference evidence="6" key="1">
    <citation type="submission" date="2025-08" db="UniProtKB">
        <authorList>
            <consortium name="Ensembl"/>
        </authorList>
    </citation>
    <scope>IDENTIFICATION</scope>
</reference>
<dbReference type="SUPFAM" id="SSF100895">
    <property type="entry name" value="Kazal-type serine protease inhibitors"/>
    <property type="match status" value="1"/>
</dbReference>
<reference evidence="6" key="2">
    <citation type="submission" date="2025-09" db="UniProtKB">
        <authorList>
            <consortium name="Ensembl"/>
        </authorList>
    </citation>
    <scope>IDENTIFICATION</scope>
</reference>
<organism evidence="6 7">
    <name type="scientific">Xiphophorus couchianus</name>
    <name type="common">Monterrey platyfish</name>
    <dbReference type="NCBI Taxonomy" id="32473"/>
    <lineage>
        <taxon>Eukaryota</taxon>
        <taxon>Metazoa</taxon>
        <taxon>Chordata</taxon>
        <taxon>Craniata</taxon>
        <taxon>Vertebrata</taxon>
        <taxon>Euteleostomi</taxon>
        <taxon>Actinopterygii</taxon>
        <taxon>Neopterygii</taxon>
        <taxon>Teleostei</taxon>
        <taxon>Neoteleostei</taxon>
        <taxon>Acanthomorphata</taxon>
        <taxon>Ovalentaria</taxon>
        <taxon>Atherinomorphae</taxon>
        <taxon>Cyprinodontiformes</taxon>
        <taxon>Poeciliidae</taxon>
        <taxon>Poeciliinae</taxon>
        <taxon>Xiphophorus</taxon>
    </lineage>
</organism>
<evidence type="ECO:0000259" key="5">
    <source>
        <dbReference type="PROSITE" id="PS51465"/>
    </source>
</evidence>
<dbReference type="InterPro" id="IPR019577">
    <property type="entry name" value="SPARC/Testican_Ca-bd-dom"/>
</dbReference>
<dbReference type="GO" id="GO:0005518">
    <property type="term" value="F:collagen binding"/>
    <property type="evidence" value="ECO:0007669"/>
    <property type="project" value="TreeGrafter"/>
</dbReference>
<dbReference type="InterPro" id="IPR036058">
    <property type="entry name" value="Kazal_dom_sf"/>
</dbReference>
<comment type="subcellular location">
    <subcellularLocation>
        <location evidence="1">Secreted</location>
        <location evidence="1">Extracellular space</location>
        <location evidence="1">Extracellular matrix</location>
    </subcellularLocation>
</comment>
<keyword evidence="4" id="KW-0325">Glycoprotein</keyword>
<dbReference type="GO" id="GO:0050840">
    <property type="term" value="F:extracellular matrix binding"/>
    <property type="evidence" value="ECO:0007669"/>
    <property type="project" value="TreeGrafter"/>
</dbReference>
<evidence type="ECO:0000256" key="1">
    <source>
        <dbReference type="ARBA" id="ARBA00004498"/>
    </source>
</evidence>
<evidence type="ECO:0000256" key="4">
    <source>
        <dbReference type="ARBA" id="ARBA00023180"/>
    </source>
</evidence>
<name>A0A3B5LZK8_9TELE</name>
<keyword evidence="3" id="KW-1015">Disulfide bond</keyword>
<dbReference type="Pfam" id="PF10591">
    <property type="entry name" value="SPARC_Ca_bdg"/>
    <property type="match status" value="1"/>
</dbReference>
<dbReference type="InterPro" id="IPR002350">
    <property type="entry name" value="Kazal_dom"/>
</dbReference>
<dbReference type="Proteomes" id="UP000261380">
    <property type="component" value="Unplaced"/>
</dbReference>
<dbReference type="PANTHER" id="PTHR13866:SF31">
    <property type="entry name" value="SPARC-LIKE 2"/>
    <property type="match status" value="1"/>
</dbReference>
<dbReference type="Ensembl" id="ENSXCOT00000016617.1">
    <property type="protein sequence ID" value="ENSXCOP00000016410.1"/>
    <property type="gene ID" value="ENSXCOG00000012390.1"/>
</dbReference>
<sequence>GGRALQRQREAEERLTPYIGRVDPKLCELLRCHSPIGSWCQVVQEKGILTPKCVCPQSCPQRAPVCSVLGKTYGNECLLHKEACRKRRRTGVAHSGPCLLKSECSKEELGQFPYRLLDWFLLLRRMRESYTPAALPQTCLSHAERTQLAKLYFTGQEQRRKAEQEGSEEAILQEDAFGVLCYTILLLSRQEQESHCERVDSLSGGSFRGLVLSFH</sequence>
<accession>A0A3B5LZK8</accession>
<dbReference type="GeneTree" id="ENSGT00510000046787"/>
<keyword evidence="7" id="KW-1185">Reference proteome</keyword>
<evidence type="ECO:0000256" key="3">
    <source>
        <dbReference type="ARBA" id="ARBA00023157"/>
    </source>
</evidence>
<dbReference type="GO" id="GO:0005615">
    <property type="term" value="C:extracellular space"/>
    <property type="evidence" value="ECO:0007669"/>
    <property type="project" value="TreeGrafter"/>
</dbReference>
<dbReference type="GO" id="GO:0005509">
    <property type="term" value="F:calcium ion binding"/>
    <property type="evidence" value="ECO:0007669"/>
    <property type="project" value="InterPro"/>
</dbReference>
<dbReference type="PANTHER" id="PTHR13866">
    <property type="entry name" value="SPARC OSTEONECTIN"/>
    <property type="match status" value="1"/>
</dbReference>
<dbReference type="CDD" id="cd00104">
    <property type="entry name" value="KAZAL_FS"/>
    <property type="match status" value="1"/>
</dbReference>
<feature type="domain" description="Kazal-like" evidence="5">
    <location>
        <begin position="47"/>
        <end position="100"/>
    </location>
</feature>
<dbReference type="Gene3D" id="3.30.60.30">
    <property type="match status" value="1"/>
</dbReference>
<protein>
    <submittedName>
        <fullName evidence="6">SPARC-like 2</fullName>
    </submittedName>
</protein>
<evidence type="ECO:0000313" key="6">
    <source>
        <dbReference type="Ensembl" id="ENSXCOP00000016410.1"/>
    </source>
</evidence>
<proteinExistence type="predicted"/>